<dbReference type="InterPro" id="IPR032710">
    <property type="entry name" value="NTF2-like_dom_sf"/>
</dbReference>
<accession>A0A211YTS9</accession>
<dbReference type="RefSeq" id="WP_088157807.1">
    <property type="nucleotide sequence ID" value="NZ_NHON01000167.1"/>
</dbReference>
<dbReference type="SUPFAM" id="SSF54427">
    <property type="entry name" value="NTF2-like"/>
    <property type="match status" value="1"/>
</dbReference>
<name>A0A211YTS9_9PROT</name>
<dbReference type="OrthoDB" id="1551077at2"/>
<evidence type="ECO:0000313" key="3">
    <source>
        <dbReference type="Proteomes" id="UP000196655"/>
    </source>
</evidence>
<evidence type="ECO:0000259" key="1">
    <source>
        <dbReference type="Pfam" id="PF14534"/>
    </source>
</evidence>
<proteinExistence type="predicted"/>
<protein>
    <submittedName>
        <fullName evidence="2">DUF4440 domain-containing protein</fullName>
    </submittedName>
</protein>
<reference evidence="3" key="1">
    <citation type="submission" date="2017-05" db="EMBL/GenBank/DDBJ databases">
        <authorList>
            <person name="Macchi M."/>
            <person name="Festa S."/>
            <person name="Coppotelli B.M."/>
            <person name="Morelli I.S."/>
        </authorList>
    </citation>
    <scope>NUCLEOTIDE SEQUENCE [LARGE SCALE GENOMIC DNA]</scope>
    <source>
        <strain evidence="3">I</strain>
    </source>
</reference>
<dbReference type="Pfam" id="PF14534">
    <property type="entry name" value="DUF4440"/>
    <property type="match status" value="1"/>
</dbReference>
<sequence>MAITDKEIADLVARAADANAALMRGDIEGYLALISHADDFTLMTPFGGPPTCGFDASSERLAALGRFFRAGRTALELVRAYASDDLAVLVVIERQTVEVGGLPEQDWSLRVTLVFRRDGPEWRLAHRHADPLVKGISLEQAAAIARG</sequence>
<comment type="caution">
    <text evidence="2">The sequence shown here is derived from an EMBL/GenBank/DDBJ whole genome shotgun (WGS) entry which is preliminary data.</text>
</comment>
<evidence type="ECO:0000313" key="2">
    <source>
        <dbReference type="EMBL" id="OWJ56450.1"/>
    </source>
</evidence>
<dbReference type="InterPro" id="IPR027843">
    <property type="entry name" value="DUF4440"/>
</dbReference>
<dbReference type="Proteomes" id="UP000196655">
    <property type="component" value="Unassembled WGS sequence"/>
</dbReference>
<organism evidence="2 3">
    <name type="scientific">Inquilinus limosus</name>
    <dbReference type="NCBI Taxonomy" id="171674"/>
    <lineage>
        <taxon>Bacteria</taxon>
        <taxon>Pseudomonadati</taxon>
        <taxon>Pseudomonadota</taxon>
        <taxon>Alphaproteobacteria</taxon>
        <taxon>Rhodospirillales</taxon>
        <taxon>Rhodospirillaceae</taxon>
        <taxon>Inquilinus</taxon>
    </lineage>
</organism>
<dbReference type="Gene3D" id="3.10.450.50">
    <property type="match status" value="1"/>
</dbReference>
<keyword evidence="3" id="KW-1185">Reference proteome</keyword>
<dbReference type="EMBL" id="NHON01000167">
    <property type="protein sequence ID" value="OWJ56450.1"/>
    <property type="molecule type" value="Genomic_DNA"/>
</dbReference>
<gene>
    <name evidence="2" type="ORF">BWR60_34970</name>
</gene>
<feature type="domain" description="DUF4440" evidence="1">
    <location>
        <begin position="15"/>
        <end position="124"/>
    </location>
</feature>
<dbReference type="AlphaFoldDB" id="A0A211YTS9"/>